<reference evidence="5" key="1">
    <citation type="submission" date="2017-11" db="EMBL/GenBank/DDBJ databases">
        <title>Three new genomes from thermophilic consortium.</title>
        <authorList>
            <person name="Quaggio R."/>
            <person name="Amgarten D."/>
            <person name="Setubal J.C."/>
        </authorList>
    </citation>
    <scope>NUCLEOTIDE SEQUENCE</scope>
    <source>
        <strain evidence="5">ZCTH01-B2</strain>
    </source>
</reference>
<evidence type="ECO:0000259" key="4">
    <source>
        <dbReference type="PROSITE" id="PS01031"/>
    </source>
</evidence>
<feature type="domain" description="SHSP" evidence="4">
    <location>
        <begin position="34"/>
        <end position="147"/>
    </location>
</feature>
<organism evidence="5 6">
    <name type="scientific">Symbiobacterium thermophilum</name>
    <dbReference type="NCBI Taxonomy" id="2734"/>
    <lineage>
        <taxon>Bacteria</taxon>
        <taxon>Bacillati</taxon>
        <taxon>Bacillota</taxon>
        <taxon>Clostridia</taxon>
        <taxon>Eubacteriales</taxon>
        <taxon>Symbiobacteriaceae</taxon>
        <taxon>Symbiobacterium</taxon>
    </lineage>
</organism>
<comment type="similarity">
    <text evidence="1 2">Belongs to the small heat shock protein (HSP20) family.</text>
</comment>
<dbReference type="PROSITE" id="PS01031">
    <property type="entry name" value="SHSP"/>
    <property type="match status" value="1"/>
</dbReference>
<evidence type="ECO:0000313" key="5">
    <source>
        <dbReference type="EMBL" id="MBY6275532.1"/>
    </source>
</evidence>
<accession>A0A953I249</accession>
<dbReference type="SUPFAM" id="SSF49764">
    <property type="entry name" value="HSP20-like chaperones"/>
    <property type="match status" value="1"/>
</dbReference>
<sequence>MDLIPWNPLRELERVRTPLERFFADPFFGPALPFGGGMGAFPVEVVEQGDDIVVRCELAGIDPQDVDVRITDQGVTIRGERKAEEVDRQRGTYRSERFYGAFSRSVSFPVPVDSERAQATFRHGLLEVRAPKRNPDAGPDGRRLNITPLQ</sequence>
<dbReference type="PANTHER" id="PTHR11527">
    <property type="entry name" value="HEAT-SHOCK PROTEIN 20 FAMILY MEMBER"/>
    <property type="match status" value="1"/>
</dbReference>
<proteinExistence type="inferred from homology"/>
<protein>
    <submittedName>
        <fullName evidence="5">Molecular chaperone</fullName>
    </submittedName>
</protein>
<comment type="caution">
    <text evidence="5">The sequence shown here is derived from an EMBL/GenBank/DDBJ whole genome shotgun (WGS) entry which is preliminary data.</text>
</comment>
<evidence type="ECO:0000256" key="2">
    <source>
        <dbReference type="RuleBase" id="RU003616"/>
    </source>
</evidence>
<dbReference type="Gene3D" id="2.60.40.790">
    <property type="match status" value="1"/>
</dbReference>
<gene>
    <name evidence="5" type="ORF">CWE10_04810</name>
</gene>
<dbReference type="InterPro" id="IPR002068">
    <property type="entry name" value="A-crystallin/Hsp20_dom"/>
</dbReference>
<feature type="region of interest" description="Disordered" evidence="3">
    <location>
        <begin position="130"/>
        <end position="150"/>
    </location>
</feature>
<name>A0A953I249_SYMTR</name>
<dbReference type="Proteomes" id="UP000732377">
    <property type="component" value="Unassembled WGS sequence"/>
</dbReference>
<dbReference type="Pfam" id="PF00011">
    <property type="entry name" value="HSP20"/>
    <property type="match status" value="1"/>
</dbReference>
<feature type="compositionally biased region" description="Basic and acidic residues" evidence="3">
    <location>
        <begin position="130"/>
        <end position="143"/>
    </location>
</feature>
<evidence type="ECO:0000313" key="6">
    <source>
        <dbReference type="Proteomes" id="UP000732377"/>
    </source>
</evidence>
<dbReference type="CDD" id="cd06464">
    <property type="entry name" value="ACD_sHsps-like"/>
    <property type="match status" value="1"/>
</dbReference>
<dbReference type="InterPro" id="IPR008978">
    <property type="entry name" value="HSP20-like_chaperone"/>
</dbReference>
<dbReference type="EMBL" id="PIUK01000028">
    <property type="protein sequence ID" value="MBY6275532.1"/>
    <property type="molecule type" value="Genomic_DNA"/>
</dbReference>
<evidence type="ECO:0000256" key="3">
    <source>
        <dbReference type="SAM" id="MobiDB-lite"/>
    </source>
</evidence>
<evidence type="ECO:0000256" key="1">
    <source>
        <dbReference type="PROSITE-ProRule" id="PRU00285"/>
    </source>
</evidence>
<dbReference type="RefSeq" id="WP_273378432.1">
    <property type="nucleotide sequence ID" value="NZ_PIUK01000028.1"/>
</dbReference>
<dbReference type="AlphaFoldDB" id="A0A953I249"/>
<dbReference type="InterPro" id="IPR031107">
    <property type="entry name" value="Small_HSP"/>
</dbReference>